<protein>
    <submittedName>
        <fullName evidence="2">Uncharacterized protein</fullName>
    </submittedName>
</protein>
<organism evidence="2 3">
    <name type="scientific">Pleuronectes platessa</name>
    <name type="common">European plaice</name>
    <dbReference type="NCBI Taxonomy" id="8262"/>
    <lineage>
        <taxon>Eukaryota</taxon>
        <taxon>Metazoa</taxon>
        <taxon>Chordata</taxon>
        <taxon>Craniata</taxon>
        <taxon>Vertebrata</taxon>
        <taxon>Euteleostomi</taxon>
        <taxon>Actinopterygii</taxon>
        <taxon>Neopterygii</taxon>
        <taxon>Teleostei</taxon>
        <taxon>Neoteleostei</taxon>
        <taxon>Acanthomorphata</taxon>
        <taxon>Carangaria</taxon>
        <taxon>Pleuronectiformes</taxon>
        <taxon>Pleuronectoidei</taxon>
        <taxon>Pleuronectidae</taxon>
        <taxon>Pleuronectes</taxon>
    </lineage>
</organism>
<dbReference type="EMBL" id="CADEAL010004069">
    <property type="protein sequence ID" value="CAB1450827.1"/>
    <property type="molecule type" value="Genomic_DNA"/>
</dbReference>
<feature type="compositionally biased region" description="Basic and acidic residues" evidence="1">
    <location>
        <begin position="56"/>
        <end position="67"/>
    </location>
</feature>
<comment type="caution">
    <text evidence="2">The sequence shown here is derived from an EMBL/GenBank/DDBJ whole genome shotgun (WGS) entry which is preliminary data.</text>
</comment>
<feature type="region of interest" description="Disordered" evidence="1">
    <location>
        <begin position="40"/>
        <end position="104"/>
    </location>
</feature>
<evidence type="ECO:0000313" key="3">
    <source>
        <dbReference type="Proteomes" id="UP001153269"/>
    </source>
</evidence>
<reference evidence="2" key="1">
    <citation type="submission" date="2020-03" db="EMBL/GenBank/DDBJ databases">
        <authorList>
            <person name="Weist P."/>
        </authorList>
    </citation>
    <scope>NUCLEOTIDE SEQUENCE</scope>
</reference>
<evidence type="ECO:0000256" key="1">
    <source>
        <dbReference type="SAM" id="MobiDB-lite"/>
    </source>
</evidence>
<gene>
    <name evidence="2" type="ORF">PLEPLA_LOCUS38519</name>
</gene>
<dbReference type="AlphaFoldDB" id="A0A9N7Z5R9"/>
<dbReference type="Proteomes" id="UP001153269">
    <property type="component" value="Unassembled WGS sequence"/>
</dbReference>
<accession>A0A9N7Z5R9</accession>
<keyword evidence="3" id="KW-1185">Reference proteome</keyword>
<proteinExistence type="predicted"/>
<evidence type="ECO:0000313" key="2">
    <source>
        <dbReference type="EMBL" id="CAB1450827.1"/>
    </source>
</evidence>
<name>A0A9N7Z5R9_PLEPL</name>
<feature type="compositionally biased region" description="Polar residues" evidence="1">
    <location>
        <begin position="94"/>
        <end position="104"/>
    </location>
</feature>
<sequence>MGWVGPAQTLRFGSGCLGIGVEEQARAQRWEERERVAAERMEKERESAATVKGRRGAREENLREKQTQSRRQVGRQVFGQRCQATGTGGETYENHWSVNDLQPR</sequence>
<feature type="compositionally biased region" description="Low complexity" evidence="1">
    <location>
        <begin position="69"/>
        <end position="81"/>
    </location>
</feature>